<evidence type="ECO:0000313" key="2">
    <source>
        <dbReference type="Proteomes" id="UP000215335"/>
    </source>
</evidence>
<accession>A0A232EEA2</accession>
<dbReference type="Proteomes" id="UP000215335">
    <property type="component" value="Unassembled WGS sequence"/>
</dbReference>
<comment type="caution">
    <text evidence="1">The sequence shown here is derived from an EMBL/GenBank/DDBJ whole genome shotgun (WGS) entry which is preliminary data.</text>
</comment>
<organism evidence="1 2">
    <name type="scientific">Trichomalopsis sarcophagae</name>
    <dbReference type="NCBI Taxonomy" id="543379"/>
    <lineage>
        <taxon>Eukaryota</taxon>
        <taxon>Metazoa</taxon>
        <taxon>Ecdysozoa</taxon>
        <taxon>Arthropoda</taxon>
        <taxon>Hexapoda</taxon>
        <taxon>Insecta</taxon>
        <taxon>Pterygota</taxon>
        <taxon>Neoptera</taxon>
        <taxon>Endopterygota</taxon>
        <taxon>Hymenoptera</taxon>
        <taxon>Apocrita</taxon>
        <taxon>Proctotrupomorpha</taxon>
        <taxon>Chalcidoidea</taxon>
        <taxon>Pteromalidae</taxon>
        <taxon>Pteromalinae</taxon>
        <taxon>Trichomalopsis</taxon>
    </lineage>
</organism>
<dbReference type="EMBL" id="NNAY01005492">
    <property type="protein sequence ID" value="OXU16658.1"/>
    <property type="molecule type" value="Genomic_DNA"/>
</dbReference>
<name>A0A232EEA2_9HYME</name>
<sequence>MRDALPNFRLIGLKFWEGAPLAQTRKLIIFYSDPLRFFYAVIIRSIFACFLNKKFGDTRLSLSDLSITRAKNLCANSPRKSKVPIYFGLRSACICRMRSPPKIAKNGFLTSIRIVSISQKKLKYTTCHGSADELKFSAKTSKHASK</sequence>
<dbReference type="AlphaFoldDB" id="A0A232EEA2"/>
<reference evidence="1 2" key="1">
    <citation type="journal article" date="2017" name="Curr. Biol.">
        <title>The Evolution of Venom by Co-option of Single-Copy Genes.</title>
        <authorList>
            <person name="Martinson E.O."/>
            <person name="Mrinalini"/>
            <person name="Kelkar Y.D."/>
            <person name="Chang C.H."/>
            <person name="Werren J.H."/>
        </authorList>
    </citation>
    <scope>NUCLEOTIDE SEQUENCE [LARGE SCALE GENOMIC DNA]</scope>
    <source>
        <strain evidence="1 2">Alberta</strain>
        <tissue evidence="1">Whole body</tissue>
    </source>
</reference>
<gene>
    <name evidence="1" type="ORF">TSAR_007332</name>
</gene>
<protein>
    <submittedName>
        <fullName evidence="1">Uncharacterized protein</fullName>
    </submittedName>
</protein>
<keyword evidence="2" id="KW-1185">Reference proteome</keyword>
<evidence type="ECO:0000313" key="1">
    <source>
        <dbReference type="EMBL" id="OXU16658.1"/>
    </source>
</evidence>
<proteinExistence type="predicted"/>